<evidence type="ECO:0000256" key="7">
    <source>
        <dbReference type="ARBA" id="ARBA00023015"/>
    </source>
</evidence>
<comment type="subcellular location">
    <subcellularLocation>
        <location evidence="2">Plastid</location>
        <location evidence="2">Chloroplast</location>
    </subcellularLocation>
</comment>
<dbReference type="Gene3D" id="3.40.190.290">
    <property type="match status" value="1"/>
</dbReference>
<proteinExistence type="inferred from homology"/>
<dbReference type="InterPro" id="IPR036390">
    <property type="entry name" value="WH_DNA-bd_sf"/>
</dbReference>
<name>A0A7G5VUW6_9RHOD</name>
<dbReference type="SUPFAM" id="SSF46785">
    <property type="entry name" value="Winged helix' DNA-binding domain"/>
    <property type="match status" value="1"/>
</dbReference>
<keyword evidence="5 11" id="KW-0150">Chloroplast</keyword>
<gene>
    <name evidence="11" type="primary">rbcR</name>
</gene>
<comment type="similarity">
    <text evidence="3">Belongs to the LysR transcriptional regulatory family.</text>
</comment>
<evidence type="ECO:0000256" key="1">
    <source>
        <dbReference type="ARBA" id="ARBA00003782"/>
    </source>
</evidence>
<dbReference type="InterPro" id="IPR005119">
    <property type="entry name" value="LysR_subst-bd"/>
</dbReference>
<sequence length="303" mass="34022">MTDLPFTLDQLRIFKAIVVEGSFQKAAQSLYISQPAVSLQIQNLEKQLNTALFDRSHRKAKLTEAGQVLLKYATRILALCEETCRALEDLHHLQGGHLIIGASQTIGTYLMPGLIGLFRQKYPHICVQLQVHSTRRIAWSVAHGHIDVAVIGGAIPAELMPLLSIQAFAEDELTLIVPPDHPFAHLSKIQKEDLYRLRFVSLDRSSTIRKVIDQILHQNGIDTNRLKIEMELNSIESIKNAVQWGLGAAFVSVCAIAKELELNLVQEVKIEAISIKRQLYQITNPNRYQSKAATTFCQQMLNL</sequence>
<feature type="domain" description="HTH lysR-type" evidence="10">
    <location>
        <begin position="6"/>
        <end position="63"/>
    </location>
</feature>
<dbReference type="RefSeq" id="YP_009968382.1">
    <property type="nucleotide sequence ID" value="NC_051883.1"/>
</dbReference>
<keyword evidence="7" id="KW-0805">Transcription regulation</keyword>
<dbReference type="PANTHER" id="PTHR30126">
    <property type="entry name" value="HTH-TYPE TRANSCRIPTIONAL REGULATOR"/>
    <property type="match status" value="1"/>
</dbReference>
<evidence type="ECO:0000313" key="11">
    <source>
        <dbReference type="EMBL" id="QMX77483.1"/>
    </source>
</evidence>
<evidence type="ECO:0000256" key="8">
    <source>
        <dbReference type="ARBA" id="ARBA00023125"/>
    </source>
</evidence>
<organism evidence="11">
    <name type="scientific">Cyanidiococcus yangmingshanensis</name>
    <dbReference type="NCBI Taxonomy" id="2690220"/>
    <lineage>
        <taxon>Eukaryota</taxon>
        <taxon>Rhodophyta</taxon>
        <taxon>Bangiophyceae</taxon>
        <taxon>Cyanidiales</taxon>
        <taxon>Cyanidiaceae</taxon>
        <taxon>Cyanidiococcus</taxon>
    </lineage>
</organism>
<dbReference type="GO" id="GO:0009507">
    <property type="term" value="C:chloroplast"/>
    <property type="evidence" value="ECO:0007669"/>
    <property type="project" value="UniProtKB-SubCell"/>
</dbReference>
<dbReference type="PROSITE" id="PS50931">
    <property type="entry name" value="HTH_LYSR"/>
    <property type="match status" value="1"/>
</dbReference>
<dbReference type="PANTHER" id="PTHR30126:SF39">
    <property type="entry name" value="HTH-TYPE TRANSCRIPTIONAL REGULATOR CYSL"/>
    <property type="match status" value="1"/>
</dbReference>
<dbReference type="GO" id="GO:0003700">
    <property type="term" value="F:DNA-binding transcription factor activity"/>
    <property type="evidence" value="ECO:0007669"/>
    <property type="project" value="InterPro"/>
</dbReference>
<protein>
    <recommendedName>
        <fullName evidence="4">Probable RuBisCO transcriptional regulator</fullName>
    </recommendedName>
</protein>
<accession>A0A7G5VUW6</accession>
<evidence type="ECO:0000256" key="4">
    <source>
        <dbReference type="ARBA" id="ARBA00018907"/>
    </source>
</evidence>
<dbReference type="PRINTS" id="PR00039">
    <property type="entry name" value="HTHLYSR"/>
</dbReference>
<evidence type="ECO:0000256" key="5">
    <source>
        <dbReference type="ARBA" id="ARBA00022528"/>
    </source>
</evidence>
<dbReference type="AlphaFoldDB" id="A0A7G5VUW6"/>
<dbReference type="InterPro" id="IPR036388">
    <property type="entry name" value="WH-like_DNA-bd_sf"/>
</dbReference>
<dbReference type="Pfam" id="PF03466">
    <property type="entry name" value="LysR_substrate"/>
    <property type="match status" value="1"/>
</dbReference>
<dbReference type="FunFam" id="1.10.10.10:FF:000001">
    <property type="entry name" value="LysR family transcriptional regulator"/>
    <property type="match status" value="1"/>
</dbReference>
<dbReference type="InterPro" id="IPR000847">
    <property type="entry name" value="LysR_HTH_N"/>
</dbReference>
<dbReference type="EMBL" id="MN431657">
    <property type="protein sequence ID" value="QMX77483.1"/>
    <property type="molecule type" value="Genomic_DNA"/>
</dbReference>
<geneLocation type="chloroplast" evidence="11"/>
<dbReference type="SUPFAM" id="SSF53850">
    <property type="entry name" value="Periplasmic binding protein-like II"/>
    <property type="match status" value="1"/>
</dbReference>
<evidence type="ECO:0000259" key="10">
    <source>
        <dbReference type="PROSITE" id="PS50931"/>
    </source>
</evidence>
<keyword evidence="6 11" id="KW-0934">Plastid</keyword>
<keyword evidence="8" id="KW-0238">DNA-binding</keyword>
<evidence type="ECO:0000256" key="2">
    <source>
        <dbReference type="ARBA" id="ARBA00004229"/>
    </source>
</evidence>
<dbReference type="CDD" id="cd08420">
    <property type="entry name" value="PBP2_CysL_like"/>
    <property type="match status" value="1"/>
</dbReference>
<comment type="function">
    <text evidence="1">Trans-acting transcriptional regulator of RuBisCO genes (rbcL and rbcS) expression.</text>
</comment>
<dbReference type="GO" id="GO:0000976">
    <property type="term" value="F:transcription cis-regulatory region binding"/>
    <property type="evidence" value="ECO:0007669"/>
    <property type="project" value="TreeGrafter"/>
</dbReference>
<evidence type="ECO:0000256" key="9">
    <source>
        <dbReference type="ARBA" id="ARBA00023163"/>
    </source>
</evidence>
<dbReference type="Gene3D" id="1.10.10.10">
    <property type="entry name" value="Winged helix-like DNA-binding domain superfamily/Winged helix DNA-binding domain"/>
    <property type="match status" value="1"/>
</dbReference>
<evidence type="ECO:0000256" key="6">
    <source>
        <dbReference type="ARBA" id="ARBA00022640"/>
    </source>
</evidence>
<reference evidence="11" key="1">
    <citation type="submission" date="2019-09" db="EMBL/GenBank/DDBJ databases">
        <authorList>
            <person name="Liu S.-L."/>
            <person name="Chiang Y.-R."/>
            <person name="Fu H.-Y."/>
        </authorList>
    </citation>
    <scope>NUCLEOTIDE SEQUENCE</scope>
    <source>
        <strain evidence="11">THAL066</strain>
    </source>
</reference>
<keyword evidence="9" id="KW-0804">Transcription</keyword>
<evidence type="ECO:0000256" key="3">
    <source>
        <dbReference type="ARBA" id="ARBA00009437"/>
    </source>
</evidence>
<dbReference type="Pfam" id="PF00126">
    <property type="entry name" value="HTH_1"/>
    <property type="match status" value="1"/>
</dbReference>
<dbReference type="GeneID" id="60450406"/>